<dbReference type="InterPro" id="IPR004302">
    <property type="entry name" value="Cellulose/chitin-bd_N"/>
</dbReference>
<proteinExistence type="predicted"/>
<dbReference type="Proteomes" id="UP000249046">
    <property type="component" value="Unassembled WGS sequence"/>
</dbReference>
<accession>A0A2W5JYP8</accession>
<dbReference type="Pfam" id="PF03067">
    <property type="entry name" value="LPMO_10"/>
    <property type="match status" value="1"/>
</dbReference>
<dbReference type="PANTHER" id="PTHR46901">
    <property type="entry name" value="GH04942P"/>
    <property type="match status" value="1"/>
</dbReference>
<dbReference type="AlphaFoldDB" id="A0A2W5JYP8"/>
<evidence type="ECO:0000313" key="2">
    <source>
        <dbReference type="EMBL" id="PZQ09956.1"/>
    </source>
</evidence>
<evidence type="ECO:0000259" key="1">
    <source>
        <dbReference type="Pfam" id="PF03067"/>
    </source>
</evidence>
<dbReference type="EMBL" id="QFPO01000023">
    <property type="protein sequence ID" value="PZQ09956.1"/>
    <property type="molecule type" value="Genomic_DNA"/>
</dbReference>
<reference evidence="2 3" key="1">
    <citation type="submission" date="2017-08" db="EMBL/GenBank/DDBJ databases">
        <title>Infants hospitalized years apart are colonized by the same room-sourced microbial strains.</title>
        <authorList>
            <person name="Brooks B."/>
            <person name="Olm M.R."/>
            <person name="Firek B.A."/>
            <person name="Baker R."/>
            <person name="Thomas B.C."/>
            <person name="Morowitz M.J."/>
            <person name="Banfield J.F."/>
        </authorList>
    </citation>
    <scope>NUCLEOTIDE SEQUENCE [LARGE SCALE GENOMIC DNA]</scope>
    <source>
        <strain evidence="2">S2_005_003_R2_42</strain>
    </source>
</reference>
<dbReference type="NCBIfam" id="NF043005">
    <property type="entry name" value="sce4755_fam"/>
    <property type="match status" value="1"/>
</dbReference>
<gene>
    <name evidence="2" type="ORF">DI564_16610</name>
</gene>
<sequence>MTACKRATRIRRCNRSASPSARPATKCRRLIRSVAHVGQEPGDIMKWVCIVLCSACACSLAHAHIMLSYPPARTPNAPGAPHYMSPCGDSPDPGPAKTRTVLSSGTTISVQWTETIDHPSHYRISFDADGQDAFTVPLAYDDFYNGPAVLLDDIADPDPGAPKSVDVTLPNVACDECTLQLIQVRYDAPPYTIGPDSSDVHYQCADVVLISDRIFVSGFE</sequence>
<comment type="caution">
    <text evidence="2">The sequence shown here is derived from an EMBL/GenBank/DDBJ whole genome shotgun (WGS) entry which is preliminary data.</text>
</comment>
<evidence type="ECO:0000313" key="3">
    <source>
        <dbReference type="Proteomes" id="UP000249046"/>
    </source>
</evidence>
<feature type="domain" description="Chitin-binding type-4" evidence="1">
    <location>
        <begin position="93"/>
        <end position="207"/>
    </location>
</feature>
<protein>
    <recommendedName>
        <fullName evidence="1">Chitin-binding type-4 domain-containing protein</fullName>
    </recommendedName>
</protein>
<dbReference type="PANTHER" id="PTHR46901:SF2">
    <property type="entry name" value="GH04942P"/>
    <property type="match status" value="1"/>
</dbReference>
<name>A0A2W5JYP8_9GAMM</name>
<organism evidence="2 3">
    <name type="scientific">Rhodanobacter denitrificans</name>
    <dbReference type="NCBI Taxonomy" id="666685"/>
    <lineage>
        <taxon>Bacteria</taxon>
        <taxon>Pseudomonadati</taxon>
        <taxon>Pseudomonadota</taxon>
        <taxon>Gammaproteobacteria</taxon>
        <taxon>Lysobacterales</taxon>
        <taxon>Rhodanobacteraceae</taxon>
        <taxon>Rhodanobacter</taxon>
    </lineage>
</organism>